<dbReference type="GO" id="GO:0043139">
    <property type="term" value="F:5'-3' DNA helicase activity"/>
    <property type="evidence" value="ECO:0007669"/>
    <property type="project" value="InterPro"/>
</dbReference>
<dbReference type="InterPro" id="IPR006171">
    <property type="entry name" value="TOPRIM_dom"/>
</dbReference>
<dbReference type="CDD" id="cd01029">
    <property type="entry name" value="TOPRIM_primases"/>
    <property type="match status" value="1"/>
</dbReference>
<dbReference type="InterPro" id="IPR027032">
    <property type="entry name" value="Twinkle-like"/>
</dbReference>
<reference evidence="2 3" key="1">
    <citation type="submission" date="2019-12" db="EMBL/GenBank/DDBJ databases">
        <authorList>
            <person name="Alioto T."/>
            <person name="Alioto T."/>
            <person name="Gomez Garrido J."/>
        </authorList>
    </citation>
    <scope>NUCLEOTIDE SEQUENCE [LARGE SCALE GENOMIC DNA]</scope>
</reference>
<feature type="domain" description="Toprim" evidence="1">
    <location>
        <begin position="291"/>
        <end position="380"/>
    </location>
</feature>
<dbReference type="PANTHER" id="PTHR12873">
    <property type="entry name" value="T7-LIKE MITOCHONDRIAL DNA HELICASE"/>
    <property type="match status" value="1"/>
</dbReference>
<dbReference type="SMART" id="SM00493">
    <property type="entry name" value="TOPRIM"/>
    <property type="match status" value="1"/>
</dbReference>
<dbReference type="Gene3D" id="3.40.1360.10">
    <property type="match status" value="1"/>
</dbReference>
<evidence type="ECO:0000259" key="1">
    <source>
        <dbReference type="SMART" id="SM00493"/>
    </source>
</evidence>
<dbReference type="InterPro" id="IPR034154">
    <property type="entry name" value="TOPRIM_DnaG/twinkle"/>
</dbReference>
<gene>
    <name evidence="2" type="ORF">OLEA9_A113645</name>
</gene>
<comment type="caution">
    <text evidence="2">The sequence shown here is derived from an EMBL/GenBank/DDBJ whole genome shotgun (WGS) entry which is preliminary data.</text>
</comment>
<dbReference type="Gramene" id="OE9A113645T1">
    <property type="protein sequence ID" value="OE9A113645C1"/>
    <property type="gene ID" value="OE9A113645"/>
</dbReference>
<dbReference type="EMBL" id="CACTIH010000200">
    <property type="protein sequence ID" value="CAA2956865.1"/>
    <property type="molecule type" value="Genomic_DNA"/>
</dbReference>
<name>A0A8S0PV28_OLEEU</name>
<keyword evidence="3" id="KW-1185">Reference proteome</keyword>
<dbReference type="OrthoDB" id="1898560at2759"/>
<dbReference type="SUPFAM" id="SSF56731">
    <property type="entry name" value="DNA primase core"/>
    <property type="match status" value="1"/>
</dbReference>
<proteinExistence type="predicted"/>
<dbReference type="Proteomes" id="UP000594638">
    <property type="component" value="Unassembled WGS sequence"/>
</dbReference>
<dbReference type="Pfam" id="PF13662">
    <property type="entry name" value="Toprim_4"/>
    <property type="match status" value="1"/>
</dbReference>
<evidence type="ECO:0000313" key="3">
    <source>
        <dbReference type="Proteomes" id="UP000594638"/>
    </source>
</evidence>
<protein>
    <submittedName>
        <fullName evidence="2">Twinkle homolog, chloroplastic mitochondrial isoform X1</fullName>
    </submittedName>
</protein>
<organism evidence="2 3">
    <name type="scientific">Olea europaea subsp. europaea</name>
    <dbReference type="NCBI Taxonomy" id="158383"/>
    <lineage>
        <taxon>Eukaryota</taxon>
        <taxon>Viridiplantae</taxon>
        <taxon>Streptophyta</taxon>
        <taxon>Embryophyta</taxon>
        <taxon>Tracheophyta</taxon>
        <taxon>Spermatophyta</taxon>
        <taxon>Magnoliopsida</taxon>
        <taxon>eudicotyledons</taxon>
        <taxon>Gunneridae</taxon>
        <taxon>Pentapetalae</taxon>
        <taxon>asterids</taxon>
        <taxon>lamiids</taxon>
        <taxon>Lamiales</taxon>
        <taxon>Oleaceae</taxon>
        <taxon>Oleeae</taxon>
        <taxon>Olea</taxon>
    </lineage>
</organism>
<evidence type="ECO:0000313" key="2">
    <source>
        <dbReference type="EMBL" id="CAA2956865.1"/>
    </source>
</evidence>
<dbReference type="GO" id="GO:0003697">
    <property type="term" value="F:single-stranded DNA binding"/>
    <property type="evidence" value="ECO:0007669"/>
    <property type="project" value="InterPro"/>
</dbReference>
<dbReference type="AlphaFoldDB" id="A0A8S0PV28"/>
<dbReference type="PANTHER" id="PTHR12873:SF0">
    <property type="entry name" value="TWINKLE MTDNA HELICASE"/>
    <property type="match status" value="1"/>
</dbReference>
<accession>A0A8S0PV28</accession>
<sequence length="432" mass="49091">MLLLPQSRLFLSANSNCNRVIFMGSKHMLLLKSTLTPGTHTHTYVAHFSSSSQPQFFSTHRKNIAFSTSSPRPISPIHRMTSGLSYYPRALMPKPRPVVLETPEQQVLDPEQLRMLKQKLEDIGIDGDACKPGQYCGLVCPNCKGGDSEEKSLSLHITEDGAEAMWNCFRAKCGWRGTTRAFADVKSTYAKMNRIGKVKQAFIEITEESLELEPVCSELLAYFADRMISGETLRRNFVMQKRSGNQIAIAFTYRRNGELVNCKYRTITKKFWRETNTQKIFYGLDDINGASDIIIVEGEIDKLAMEEAGFKNCASVPDGAPPKVSKKDLPSAEEDTKYQYLWNCKEYIEKVSRIILATDGDPPGQALAEELARRLGRERYWRVKWPKKNNAESFKDANEVLMYMGPAALREVIENAELYPIKGLFNFKDYRD</sequence>